<dbReference type="Gene3D" id="3.40.50.10610">
    <property type="entry name" value="ABC-type transport auxiliary lipoprotein component"/>
    <property type="match status" value="1"/>
</dbReference>
<sequence>MHNISYKKAIRYATYLLLFSSLTSCTLVKSEKLTKTEQPESHLAIYNKWLKTEKEFTGEPDEPPQQKDCLNPEANSYRKKVAFLGFSINSTRDAIDLGAIQSSYPSQLAGTLNTPTLLSRNQTHQTLPSFTGSSLLSNKDSAAVIKGISESLDSQFLIAGRIVNTGFQKEKQTPKDWLSIQKFSRKLKRQKIRLFTAEITLYDGISGKKIDTHVYHSESFDIQTLKNKPKAFSKQFIDSDYGKLVTNAVTEQAQWIENAINCLPLRVRIIALDDNGITLSSGIESHIVPGDTFVIMTKSQERQILTKEITDKYLPSGEVVIKQVYPKGAYAEFKSQSPKHRISKGDLVQSLSP</sequence>
<keyword evidence="3" id="KW-1185">Reference proteome</keyword>
<dbReference type="Proteomes" id="UP001465153">
    <property type="component" value="Unassembled WGS sequence"/>
</dbReference>
<dbReference type="Pfam" id="PF16539">
    <property type="entry name" value="FlgT_M"/>
    <property type="match status" value="1"/>
</dbReference>
<feature type="domain" description="Flagellar assembly protein T middle" evidence="1">
    <location>
        <begin position="74"/>
        <end position="217"/>
    </location>
</feature>
<name>A0ABQ0AAC6_9GAMM</name>
<gene>
    <name evidence="2" type="ORF">NBRC116591_24070</name>
</gene>
<evidence type="ECO:0000313" key="2">
    <source>
        <dbReference type="EMBL" id="GAA6168596.1"/>
    </source>
</evidence>
<dbReference type="Gene3D" id="2.40.10.410">
    <property type="entry name" value="FlgT, C-terminal domain"/>
    <property type="match status" value="1"/>
</dbReference>
<organism evidence="2 3">
    <name type="scientific">Sessilibacter corallicola</name>
    <dbReference type="NCBI Taxonomy" id="2904075"/>
    <lineage>
        <taxon>Bacteria</taxon>
        <taxon>Pseudomonadati</taxon>
        <taxon>Pseudomonadota</taxon>
        <taxon>Gammaproteobacteria</taxon>
        <taxon>Cellvibrionales</taxon>
        <taxon>Cellvibrionaceae</taxon>
        <taxon>Sessilibacter</taxon>
    </lineage>
</organism>
<dbReference type="EMBL" id="BAABWN010000007">
    <property type="protein sequence ID" value="GAA6168596.1"/>
    <property type="molecule type" value="Genomic_DNA"/>
</dbReference>
<proteinExistence type="predicted"/>
<dbReference type="InterPro" id="IPR038165">
    <property type="entry name" value="FlgT_C_sf"/>
</dbReference>
<dbReference type="RefSeq" id="WP_353303327.1">
    <property type="nucleotide sequence ID" value="NZ_BAABWN010000007.1"/>
</dbReference>
<reference evidence="2 3" key="1">
    <citation type="submission" date="2024-04" db="EMBL/GenBank/DDBJ databases">
        <title>Draft genome sequence of Sessilibacter corallicola NBRC 116591.</title>
        <authorList>
            <person name="Miyakawa T."/>
            <person name="Kusuya Y."/>
            <person name="Miura T."/>
        </authorList>
    </citation>
    <scope>NUCLEOTIDE SEQUENCE [LARGE SCALE GENOMIC DNA]</scope>
    <source>
        <strain evidence="2 3">KU-00831-HH</strain>
    </source>
</reference>
<accession>A0ABQ0AAC6</accession>
<evidence type="ECO:0000259" key="1">
    <source>
        <dbReference type="Pfam" id="PF16539"/>
    </source>
</evidence>
<comment type="caution">
    <text evidence="2">The sequence shown here is derived from an EMBL/GenBank/DDBJ whole genome shotgun (WGS) entry which is preliminary data.</text>
</comment>
<evidence type="ECO:0000313" key="3">
    <source>
        <dbReference type="Proteomes" id="UP001465153"/>
    </source>
</evidence>
<dbReference type="PROSITE" id="PS51257">
    <property type="entry name" value="PROKAR_LIPOPROTEIN"/>
    <property type="match status" value="1"/>
</dbReference>
<protein>
    <recommendedName>
        <fullName evidence="1">Flagellar assembly protein T middle domain-containing protein</fullName>
    </recommendedName>
</protein>
<dbReference type="InterPro" id="IPR032386">
    <property type="entry name" value="FlgT_M"/>
</dbReference>